<reference evidence="3" key="2">
    <citation type="submission" date="2019-09" db="UniProtKB">
        <authorList>
            <consortium name="WormBaseParasite"/>
        </authorList>
    </citation>
    <scope>IDENTIFICATION</scope>
</reference>
<reference evidence="1 2" key="1">
    <citation type="submission" date="2018-11" db="EMBL/GenBank/DDBJ databases">
        <authorList>
            <consortium name="Pathogen Informatics"/>
        </authorList>
    </citation>
    <scope>NUCLEOTIDE SEQUENCE [LARGE SCALE GENOMIC DNA]</scope>
</reference>
<dbReference type="Proteomes" id="UP000050761">
    <property type="component" value="Unassembled WGS sequence"/>
</dbReference>
<sequence>MLLQPDTCIELLQHVNDDSKNALNICNAAVCDISIYRVMRLLYDLVVRTADIDVKTVPRQRTKKECVEMK</sequence>
<proteinExistence type="predicted"/>
<dbReference type="WBParaSite" id="HPBE_0002580701-mRNA-1">
    <property type="protein sequence ID" value="HPBE_0002580701-mRNA-1"/>
    <property type="gene ID" value="HPBE_0002580701"/>
</dbReference>
<dbReference type="AlphaFoldDB" id="A0A183GSY7"/>
<dbReference type="EMBL" id="UZAH01038634">
    <property type="protein sequence ID" value="VDP54019.1"/>
    <property type="molecule type" value="Genomic_DNA"/>
</dbReference>
<evidence type="ECO:0000313" key="1">
    <source>
        <dbReference type="EMBL" id="VDP54019.1"/>
    </source>
</evidence>
<evidence type="ECO:0000313" key="2">
    <source>
        <dbReference type="Proteomes" id="UP000050761"/>
    </source>
</evidence>
<evidence type="ECO:0000313" key="3">
    <source>
        <dbReference type="WBParaSite" id="HPBE_0002580701-mRNA-1"/>
    </source>
</evidence>
<keyword evidence="2" id="KW-1185">Reference proteome</keyword>
<protein>
    <submittedName>
        <fullName evidence="3">NPH3 domain-containing protein</fullName>
    </submittedName>
</protein>
<accession>A0A3P8I835</accession>
<name>A0A183GSY7_HELPZ</name>
<accession>A0A183GSY7</accession>
<organism evidence="2 3">
    <name type="scientific">Heligmosomoides polygyrus</name>
    <name type="common">Parasitic roundworm</name>
    <dbReference type="NCBI Taxonomy" id="6339"/>
    <lineage>
        <taxon>Eukaryota</taxon>
        <taxon>Metazoa</taxon>
        <taxon>Ecdysozoa</taxon>
        <taxon>Nematoda</taxon>
        <taxon>Chromadorea</taxon>
        <taxon>Rhabditida</taxon>
        <taxon>Rhabditina</taxon>
        <taxon>Rhabditomorpha</taxon>
        <taxon>Strongyloidea</taxon>
        <taxon>Heligmosomidae</taxon>
        <taxon>Heligmosomoides</taxon>
    </lineage>
</organism>
<gene>
    <name evidence="1" type="ORF">HPBE_LOCUS25806</name>
</gene>